<dbReference type="GO" id="GO:1990625">
    <property type="term" value="P:negative regulation of cytoplasmic translational initiation in response to stress"/>
    <property type="evidence" value="ECO:0007669"/>
    <property type="project" value="TreeGrafter"/>
</dbReference>
<dbReference type="EC" id="2.7.11.1" evidence="1"/>
<feature type="active site" description="Proton acceptor" evidence="10">
    <location>
        <position position="931"/>
    </location>
</feature>
<dbReference type="Gene3D" id="3.30.200.20">
    <property type="entry name" value="Phosphorylase Kinase, domain 1"/>
    <property type="match status" value="1"/>
</dbReference>
<dbReference type="SUPFAM" id="SSF54495">
    <property type="entry name" value="UBC-like"/>
    <property type="match status" value="1"/>
</dbReference>
<evidence type="ECO:0000259" key="14">
    <source>
        <dbReference type="PROSITE" id="PS50011"/>
    </source>
</evidence>
<proteinExistence type="inferred from homology"/>
<dbReference type="SUPFAM" id="SSF56112">
    <property type="entry name" value="Protein kinase-like (PK-like)"/>
    <property type="match status" value="2"/>
</dbReference>
<dbReference type="SMART" id="SM00220">
    <property type="entry name" value="S_TKc"/>
    <property type="match status" value="1"/>
</dbReference>
<keyword evidence="2" id="KW-0723">Serine/threonine-protein kinase</keyword>
<feature type="compositionally biased region" description="Acidic residues" evidence="13">
    <location>
        <begin position="838"/>
        <end position="853"/>
    </location>
</feature>
<dbReference type="InterPro" id="IPR011009">
    <property type="entry name" value="Kinase-like_dom_sf"/>
</dbReference>
<dbReference type="Proteomes" id="UP001218188">
    <property type="component" value="Unassembled WGS sequence"/>
</dbReference>
<dbReference type="InterPro" id="IPR050339">
    <property type="entry name" value="CC_SR_Kinase"/>
</dbReference>
<dbReference type="Gene3D" id="1.10.510.10">
    <property type="entry name" value="Transferase(Phosphotransferase) domain 1"/>
    <property type="match status" value="2"/>
</dbReference>
<dbReference type="PROSITE" id="PS00107">
    <property type="entry name" value="PROTEIN_KINASE_ATP"/>
    <property type="match status" value="1"/>
</dbReference>
<dbReference type="Pfam" id="PF13393">
    <property type="entry name" value="tRNA-synt_His"/>
    <property type="match status" value="1"/>
</dbReference>
<dbReference type="PROSITE" id="PS50011">
    <property type="entry name" value="PROTEIN_KINASE_DOM"/>
    <property type="match status" value="2"/>
</dbReference>
<dbReference type="Pfam" id="PF00069">
    <property type="entry name" value="Pkinase"/>
    <property type="match status" value="2"/>
</dbReference>
<feature type="region of interest" description="Disordered" evidence="13">
    <location>
        <begin position="821"/>
        <end position="880"/>
    </location>
</feature>
<dbReference type="InterPro" id="IPR008271">
    <property type="entry name" value="Ser/Thr_kinase_AS"/>
</dbReference>
<keyword evidence="17" id="KW-1185">Reference proteome</keyword>
<dbReference type="PANTHER" id="PTHR11042:SF136">
    <property type="entry name" value="EIF-2-ALPHA KINASE GCN2"/>
    <property type="match status" value="1"/>
</dbReference>
<feature type="binding site" evidence="11">
    <location>
        <position position="702"/>
    </location>
    <ligand>
        <name>ATP</name>
        <dbReference type="ChEBI" id="CHEBI:30616"/>
    </ligand>
</feature>
<evidence type="ECO:0000256" key="2">
    <source>
        <dbReference type="ARBA" id="ARBA00022527"/>
    </source>
</evidence>
<dbReference type="CDD" id="cd23823">
    <property type="entry name" value="RWD_GCN2"/>
    <property type="match status" value="1"/>
</dbReference>
<keyword evidence="6 11" id="KW-0067">ATP-binding</keyword>
<reference evidence="16" key="1">
    <citation type="submission" date="2023-03" db="EMBL/GenBank/DDBJ databases">
        <title>Massive genome expansion in bonnet fungi (Mycena s.s.) driven by repeated elements and novel gene families across ecological guilds.</title>
        <authorList>
            <consortium name="Lawrence Berkeley National Laboratory"/>
            <person name="Harder C.B."/>
            <person name="Miyauchi S."/>
            <person name="Viragh M."/>
            <person name="Kuo A."/>
            <person name="Thoen E."/>
            <person name="Andreopoulos B."/>
            <person name="Lu D."/>
            <person name="Skrede I."/>
            <person name="Drula E."/>
            <person name="Henrissat B."/>
            <person name="Morin E."/>
            <person name="Kohler A."/>
            <person name="Barry K."/>
            <person name="LaButti K."/>
            <person name="Morin E."/>
            <person name="Salamov A."/>
            <person name="Lipzen A."/>
            <person name="Mereny Z."/>
            <person name="Hegedus B."/>
            <person name="Baldrian P."/>
            <person name="Stursova M."/>
            <person name="Weitz H."/>
            <person name="Taylor A."/>
            <person name="Grigoriev I.V."/>
            <person name="Nagy L.G."/>
            <person name="Martin F."/>
            <person name="Kauserud H."/>
        </authorList>
    </citation>
    <scope>NUCLEOTIDE SEQUENCE</scope>
    <source>
        <strain evidence="16">CBHHK200</strain>
    </source>
</reference>
<organism evidence="16 17">
    <name type="scientific">Mycena alexandri</name>
    <dbReference type="NCBI Taxonomy" id="1745969"/>
    <lineage>
        <taxon>Eukaryota</taxon>
        <taxon>Fungi</taxon>
        <taxon>Dikarya</taxon>
        <taxon>Basidiomycota</taxon>
        <taxon>Agaricomycotina</taxon>
        <taxon>Agaricomycetes</taxon>
        <taxon>Agaricomycetidae</taxon>
        <taxon>Agaricales</taxon>
        <taxon>Marasmiineae</taxon>
        <taxon>Mycenaceae</taxon>
        <taxon>Mycena</taxon>
    </lineage>
</organism>
<dbReference type="GO" id="GO:0000077">
    <property type="term" value="P:DNA damage checkpoint signaling"/>
    <property type="evidence" value="ECO:0007669"/>
    <property type="project" value="InterPro"/>
</dbReference>
<dbReference type="SMART" id="SM00591">
    <property type="entry name" value="RWD"/>
    <property type="match status" value="1"/>
</dbReference>
<dbReference type="InterPro" id="IPR036621">
    <property type="entry name" value="Anticodon-bd_dom_sf"/>
</dbReference>
<evidence type="ECO:0000256" key="7">
    <source>
        <dbReference type="ARBA" id="ARBA00037982"/>
    </source>
</evidence>
<evidence type="ECO:0000259" key="15">
    <source>
        <dbReference type="PROSITE" id="PS50908"/>
    </source>
</evidence>
<dbReference type="Pfam" id="PF05773">
    <property type="entry name" value="RWD"/>
    <property type="match status" value="1"/>
</dbReference>
<comment type="catalytic activity">
    <reaction evidence="9">
        <text>L-seryl-[protein] + ATP = O-phospho-L-seryl-[protein] + ADP + H(+)</text>
        <dbReference type="Rhea" id="RHEA:17989"/>
        <dbReference type="Rhea" id="RHEA-COMP:9863"/>
        <dbReference type="Rhea" id="RHEA-COMP:11604"/>
        <dbReference type="ChEBI" id="CHEBI:15378"/>
        <dbReference type="ChEBI" id="CHEBI:29999"/>
        <dbReference type="ChEBI" id="CHEBI:30616"/>
        <dbReference type="ChEBI" id="CHEBI:83421"/>
        <dbReference type="ChEBI" id="CHEBI:456216"/>
        <dbReference type="EC" id="2.7.11.1"/>
    </reaction>
</comment>
<dbReference type="Gene3D" id="3.40.50.800">
    <property type="entry name" value="Anticodon-binding domain"/>
    <property type="match status" value="1"/>
</dbReference>
<evidence type="ECO:0000256" key="9">
    <source>
        <dbReference type="ARBA" id="ARBA00048679"/>
    </source>
</evidence>
<dbReference type="GO" id="GO:0004694">
    <property type="term" value="F:eukaryotic translation initiation factor 2alpha kinase activity"/>
    <property type="evidence" value="ECO:0007669"/>
    <property type="project" value="InterPro"/>
</dbReference>
<dbReference type="InterPro" id="IPR006575">
    <property type="entry name" value="RWD_dom"/>
</dbReference>
<evidence type="ECO:0000256" key="3">
    <source>
        <dbReference type="ARBA" id="ARBA00022679"/>
    </source>
</evidence>
<evidence type="ECO:0000256" key="10">
    <source>
        <dbReference type="PIRSR" id="PIRSR000660-1"/>
    </source>
</evidence>
<evidence type="ECO:0000256" key="11">
    <source>
        <dbReference type="PIRSR" id="PIRSR000660-2"/>
    </source>
</evidence>
<evidence type="ECO:0000256" key="13">
    <source>
        <dbReference type="SAM" id="MobiDB-lite"/>
    </source>
</evidence>
<dbReference type="InterPro" id="IPR024435">
    <property type="entry name" value="HisRS-related_dom"/>
</dbReference>
<feature type="domain" description="Protein kinase" evidence="14">
    <location>
        <begin position="673"/>
        <end position="1078"/>
    </location>
</feature>
<feature type="region of interest" description="Disordered" evidence="13">
    <location>
        <begin position="503"/>
        <end position="527"/>
    </location>
</feature>
<comment type="catalytic activity">
    <reaction evidence="8">
        <text>L-threonyl-[protein] + ATP = O-phospho-L-threonyl-[protein] + ADP + H(+)</text>
        <dbReference type="Rhea" id="RHEA:46608"/>
        <dbReference type="Rhea" id="RHEA-COMP:11060"/>
        <dbReference type="Rhea" id="RHEA-COMP:11605"/>
        <dbReference type="ChEBI" id="CHEBI:15378"/>
        <dbReference type="ChEBI" id="CHEBI:30013"/>
        <dbReference type="ChEBI" id="CHEBI:30616"/>
        <dbReference type="ChEBI" id="CHEBI:61977"/>
        <dbReference type="ChEBI" id="CHEBI:456216"/>
        <dbReference type="EC" id="2.7.11.1"/>
    </reaction>
</comment>
<dbReference type="Gene3D" id="3.30.930.10">
    <property type="entry name" value="Bira Bifunctional Protein, Domain 2"/>
    <property type="match status" value="1"/>
</dbReference>
<dbReference type="Pfam" id="PF12745">
    <property type="entry name" value="HGTP_anticodon2"/>
    <property type="match status" value="1"/>
</dbReference>
<feature type="binding site" evidence="12">
    <location>
        <position position="703"/>
    </location>
    <ligand>
        <name>ATP</name>
        <dbReference type="ChEBI" id="CHEBI:30616"/>
    </ligand>
</feature>
<dbReference type="InterPro" id="IPR017441">
    <property type="entry name" value="Protein_kinase_ATP_BS"/>
</dbReference>
<comment type="caution">
    <text evidence="16">The sequence shown here is derived from an EMBL/GenBank/DDBJ whole genome shotgun (WGS) entry which is preliminary data.</text>
</comment>
<dbReference type="GO" id="GO:0005524">
    <property type="term" value="F:ATP binding"/>
    <property type="evidence" value="ECO:0007669"/>
    <property type="project" value="UniProtKB-UniRule"/>
</dbReference>
<dbReference type="InterPro" id="IPR045864">
    <property type="entry name" value="aa-tRNA-synth_II/BPL/LPL"/>
</dbReference>
<dbReference type="GO" id="GO:0005634">
    <property type="term" value="C:nucleus"/>
    <property type="evidence" value="ECO:0007669"/>
    <property type="project" value="TreeGrafter"/>
</dbReference>
<feature type="domain" description="RWD" evidence="15">
    <location>
        <begin position="10"/>
        <end position="125"/>
    </location>
</feature>
<dbReference type="InterPro" id="IPR000719">
    <property type="entry name" value="Prot_kinase_dom"/>
</dbReference>
<evidence type="ECO:0000256" key="8">
    <source>
        <dbReference type="ARBA" id="ARBA00047899"/>
    </source>
</evidence>
<accession>A0AAD6S723</accession>
<evidence type="ECO:0000256" key="6">
    <source>
        <dbReference type="ARBA" id="ARBA00022840"/>
    </source>
</evidence>
<evidence type="ECO:0000313" key="17">
    <source>
        <dbReference type="Proteomes" id="UP001218188"/>
    </source>
</evidence>
<feature type="domain" description="Protein kinase" evidence="14">
    <location>
        <begin position="295"/>
        <end position="657"/>
    </location>
</feature>
<dbReference type="InterPro" id="IPR041715">
    <property type="entry name" value="HisRS-like_core"/>
</dbReference>
<sequence>MESCEELQQLELTALKSIYADDFIETPAPKAWKVGAPRLHEFTIRVPHPDPAHASKITFNLHVVLPKTYPTKTTPTFSIEKPILGINGDNVASLLHAIQGEAKGCKGAEMIFQIVSFAQDWLAAHVVPPIDIPGSLANQMTQRALEEERIRKQQAALAASQETALATQRASELEAAVRADAQRLAEIKSTTSKALQRKRANSDLATSEFGTEYAGEGAEGGDVESFTFPEPIEVDGVRFRSVRLFQPVRERLGVVWAADAIIPPPQESATPANALKSTPTLPPFQLFVVTFGSTENTVDGGGAQYYGHTSQGRKKLRQVEGEVRRLIALSTTSTSTAASHANANTNHLQRVFGVKLTFPHHSHGHSDSHTNLLQLGVPVGERERLDTGGGVAPPRLAILFEAHMGAVTLRDVLEECDGGVREGRAVEYLVQILSGLHALHAMDLVHRGITVDCIAICRSPFRSASTTSSSHNNNPNANNKKTVKLTKPAFYTRLLDLHRSNPFAPDWNGSDNGSGRGVESEEERVPEAWLSKTAQTESTLLYTRQRDIHAVGIVLMQMLCGLDVMSRFPGGPGGAGGAVRGANISPNLQRHALSMLVPTKKNNGVSCLSLLADFAEAPLITAVPLQRSLGSLEAPMVVFEPKTPMPGKYGSPELEYFRAPQRDRQTSRWKEDWEELEMLGKGAFGSVVKARNKIDSRIYAVKKIRLTTTLSDTKIFREVNALSRLSHRFIVRYFTTWVETAEAVSASASDDDSDESSGTEDGFGVGFVGRRATFGRIGKGKGMARREHAHDHERISSSSDHFVAFDLADLDDIGSGSRSSFPSIHFSRSRATSPRTDDGEDGEDVDGGEETDSSEGVLFGVGSSEERERAPPPPTPPVLSRTLYIQMEFVERQTLKERIDEGLAEQEAWRLFQQILEALVYMSSLGILHRDIKLTNIFIDAKGDCKVGDFGLATSNLAAVEPSHHSPHPTVISDSEMTLEVGTRLYIAPEVQSRKRGPRNHTKADMYSLGIVFFEMNYRFSTGSERIAVIEDLRQPLVVFPASWDPLLTRQRQIITSLLDHDPDRRPAALELSQSPLLPSRIEDEYFKGALGMMVKPDSPHYQSVLSALFSQCQPPARRFLYDIDSDLPEHAALNDIVQERLAYIFRLHGAVDMEPPLLMPVVNSTSTMEAPKNQAAYMDRYGELVGLPPNLLIPFARLAAKGNISRIKRYHIANVYRESAVAGHPKFQKAALFDIISTDVKSGPIAAAAEIIAVANDCLDSFPNLNENYEIHISHSSIVRIVFERIPSTLRPSILEIISNSKSSTSQKRALLLKKGLVRSTADELEALADIDEDLDAFLTRLDKVSPSLTTLLRPIVEEVKETIQYAVLTGVARPISFRPLMLGNHHAHFKNGVLVEVVRKNKRSDVLAAGGRYDSLIAEQVTPGHKGEPICATGLQIAIEKITVALATYQVSSVRALVKQERSFGFWSPRRCDVYVVSFHPGYLQDRLEVVAFLWQHNISADLMYESSIPDTEHESYVDMCSREGVLFSVYPRPRTGRRDQLAFKVKSILKGTEYELTRQELIGWLQQQIAEQKRIDVGTSGAVRFSDITTTLHPVPSKEVGAASAVQLLLPVDAKKQRKQVKQLFMDRAFETGLEIESGVHAGMPILAVDVLPTVFDAMIKSSAWLTDEEIWKALGASFPVQQWAYAQQVREAVVKRKTEGHPYILLFAVREERVQLLKLT</sequence>
<name>A0AAD6S723_9AGAR</name>
<dbReference type="EMBL" id="JARJCM010000212">
    <property type="protein sequence ID" value="KAJ7022303.1"/>
    <property type="molecule type" value="Genomic_DNA"/>
</dbReference>
<dbReference type="PROSITE" id="PS00108">
    <property type="entry name" value="PROTEIN_KINASE_ST"/>
    <property type="match status" value="1"/>
</dbReference>
<dbReference type="Gene3D" id="3.10.110.10">
    <property type="entry name" value="Ubiquitin Conjugating Enzyme"/>
    <property type="match status" value="1"/>
</dbReference>
<dbReference type="PROSITE" id="PS50908">
    <property type="entry name" value="RWD"/>
    <property type="match status" value="1"/>
</dbReference>
<evidence type="ECO:0000256" key="4">
    <source>
        <dbReference type="ARBA" id="ARBA00022741"/>
    </source>
</evidence>
<comment type="similarity">
    <text evidence="7">Belongs to the protein kinase superfamily. Ser/Thr protein kinase family. GCN2 subfamily.</text>
</comment>
<evidence type="ECO:0000256" key="12">
    <source>
        <dbReference type="PROSITE-ProRule" id="PRU10141"/>
    </source>
</evidence>
<keyword evidence="5" id="KW-0418">Kinase</keyword>
<dbReference type="GO" id="GO:0005829">
    <property type="term" value="C:cytosol"/>
    <property type="evidence" value="ECO:0007669"/>
    <property type="project" value="TreeGrafter"/>
</dbReference>
<evidence type="ECO:0000256" key="1">
    <source>
        <dbReference type="ARBA" id="ARBA00012513"/>
    </source>
</evidence>
<dbReference type="PANTHER" id="PTHR11042">
    <property type="entry name" value="EUKARYOTIC TRANSLATION INITIATION FACTOR 2-ALPHA KINASE EIF2-ALPHA KINASE -RELATED"/>
    <property type="match status" value="1"/>
</dbReference>
<evidence type="ECO:0000313" key="16">
    <source>
        <dbReference type="EMBL" id="KAJ7022303.1"/>
    </source>
</evidence>
<gene>
    <name evidence="16" type="ORF">C8F04DRAFT_1012539</name>
</gene>
<evidence type="ECO:0000256" key="5">
    <source>
        <dbReference type="ARBA" id="ARBA00022777"/>
    </source>
</evidence>
<keyword evidence="4 11" id="KW-0547">Nucleotide-binding</keyword>
<dbReference type="InterPro" id="IPR016255">
    <property type="entry name" value="Gcn2"/>
</dbReference>
<dbReference type="PIRSF" id="PIRSF000660">
    <property type="entry name" value="Ser/Thr_PK_GCN2"/>
    <property type="match status" value="1"/>
</dbReference>
<dbReference type="SUPFAM" id="SSF55681">
    <property type="entry name" value="Class II aaRS and biotin synthetases"/>
    <property type="match status" value="1"/>
</dbReference>
<protein>
    <recommendedName>
        <fullName evidence="1">non-specific serine/threonine protein kinase</fullName>
        <ecNumber evidence="1">2.7.11.1</ecNumber>
    </recommendedName>
</protein>
<feature type="binding site" evidence="11">
    <location>
        <begin position="679"/>
        <end position="687"/>
    </location>
    <ligand>
        <name>ATP</name>
        <dbReference type="ChEBI" id="CHEBI:30616"/>
    </ligand>
</feature>
<dbReference type="InterPro" id="IPR016135">
    <property type="entry name" value="UBQ-conjugating_enzyme/RWD"/>
</dbReference>
<keyword evidence="3" id="KW-0808">Transferase</keyword>